<dbReference type="InterPro" id="IPR003347">
    <property type="entry name" value="JmjC_dom"/>
</dbReference>
<dbReference type="Proteomes" id="UP001381693">
    <property type="component" value="Unassembled WGS sequence"/>
</dbReference>
<organism evidence="3 4">
    <name type="scientific">Halocaridina rubra</name>
    <name type="common">Hawaiian red shrimp</name>
    <dbReference type="NCBI Taxonomy" id="373956"/>
    <lineage>
        <taxon>Eukaryota</taxon>
        <taxon>Metazoa</taxon>
        <taxon>Ecdysozoa</taxon>
        <taxon>Arthropoda</taxon>
        <taxon>Crustacea</taxon>
        <taxon>Multicrustacea</taxon>
        <taxon>Malacostraca</taxon>
        <taxon>Eumalacostraca</taxon>
        <taxon>Eucarida</taxon>
        <taxon>Decapoda</taxon>
        <taxon>Pleocyemata</taxon>
        <taxon>Caridea</taxon>
        <taxon>Atyoidea</taxon>
        <taxon>Atyidae</taxon>
        <taxon>Halocaridina</taxon>
    </lineage>
</organism>
<gene>
    <name evidence="3" type="primary">JMJD8</name>
    <name evidence="3" type="ORF">SK128_011803</name>
</gene>
<comment type="caution">
    <text evidence="3">The sequence shown here is derived from an EMBL/GenBank/DDBJ whole genome shotgun (WGS) entry which is preliminary data.</text>
</comment>
<dbReference type="PROSITE" id="PS51184">
    <property type="entry name" value="JMJC"/>
    <property type="match status" value="1"/>
</dbReference>
<dbReference type="SUPFAM" id="SSF51197">
    <property type="entry name" value="Clavaminate synthase-like"/>
    <property type="match status" value="1"/>
</dbReference>
<evidence type="ECO:0000313" key="4">
    <source>
        <dbReference type="Proteomes" id="UP001381693"/>
    </source>
</evidence>
<evidence type="ECO:0000259" key="2">
    <source>
        <dbReference type="PROSITE" id="PS51184"/>
    </source>
</evidence>
<dbReference type="PANTHER" id="PTHR12480">
    <property type="entry name" value="ARGININE DEMETHYLASE AND LYSYL-HYDROXYLASE JMJD"/>
    <property type="match status" value="1"/>
</dbReference>
<feature type="domain" description="JmjC" evidence="2">
    <location>
        <begin position="152"/>
        <end position="275"/>
    </location>
</feature>
<evidence type="ECO:0000313" key="3">
    <source>
        <dbReference type="EMBL" id="KAK7074126.1"/>
    </source>
</evidence>
<keyword evidence="1" id="KW-0732">Signal</keyword>
<name>A0AAN8X0Y1_HALRR</name>
<dbReference type="EMBL" id="JAXCGZ010011791">
    <property type="protein sequence ID" value="KAK7074126.1"/>
    <property type="molecule type" value="Genomic_DNA"/>
</dbReference>
<reference evidence="3 4" key="1">
    <citation type="submission" date="2023-11" db="EMBL/GenBank/DDBJ databases">
        <title>Halocaridina rubra genome assembly.</title>
        <authorList>
            <person name="Smith C."/>
        </authorList>
    </citation>
    <scope>NUCLEOTIDE SEQUENCE [LARGE SCALE GENOMIC DNA]</scope>
    <source>
        <strain evidence="3">EP-1</strain>
        <tissue evidence="3">Whole</tissue>
    </source>
</reference>
<dbReference type="InterPro" id="IPR050910">
    <property type="entry name" value="JMJD6_ArgDemeth/LysHydrox"/>
</dbReference>
<dbReference type="Pfam" id="PF13621">
    <property type="entry name" value="Cupin_8"/>
    <property type="match status" value="1"/>
</dbReference>
<dbReference type="InterPro" id="IPR041667">
    <property type="entry name" value="Cupin_8"/>
</dbReference>
<accession>A0AAN8X0Y1</accession>
<proteinExistence type="predicted"/>
<feature type="chain" id="PRO_5042933777" evidence="1">
    <location>
        <begin position="19"/>
        <end position="275"/>
    </location>
</feature>
<sequence length="275" mass="31624">MLLVKILNCLILFALVVGHNNLNVSEKGIFMPEDDGGWLTNPEDRIAQPGPCNIPVEDGSLTQDEFLERYAYHYPVVIRDATNNQKFRSLTQRPSLLEGYGHTTVRLSSANSYSYSKRDVTFYEYCSNHVHPQKLSTLGNETFYFFGDNNHDEWQSLLEMYRQPPYTLPKHFAALSFGLAGPGTGVPFHFHGPGFAETLWGRKRWFMYPPDVNPNFHPNRTTLQWYVEDYPKITDDPNLLECTLSPGEVIYFPDKWWHATLNIDSSVFISTFLSP</sequence>
<dbReference type="AlphaFoldDB" id="A0AAN8X0Y1"/>
<dbReference type="PANTHER" id="PTHR12480:SF21">
    <property type="entry name" value="JMJC DOMAIN-CONTAINING PROTEIN 8"/>
    <property type="match status" value="1"/>
</dbReference>
<keyword evidence="4" id="KW-1185">Reference proteome</keyword>
<evidence type="ECO:0000256" key="1">
    <source>
        <dbReference type="SAM" id="SignalP"/>
    </source>
</evidence>
<dbReference type="GO" id="GO:0000987">
    <property type="term" value="F:cis-regulatory region sequence-specific DNA binding"/>
    <property type="evidence" value="ECO:0007669"/>
    <property type="project" value="TreeGrafter"/>
</dbReference>
<protein>
    <submittedName>
        <fullName evidence="3">Cupin superfamily protein</fullName>
    </submittedName>
</protein>
<dbReference type="GO" id="GO:0005634">
    <property type="term" value="C:nucleus"/>
    <property type="evidence" value="ECO:0007669"/>
    <property type="project" value="TreeGrafter"/>
</dbReference>
<feature type="signal peptide" evidence="1">
    <location>
        <begin position="1"/>
        <end position="18"/>
    </location>
</feature>
<dbReference type="Gene3D" id="2.60.120.650">
    <property type="entry name" value="Cupin"/>
    <property type="match status" value="1"/>
</dbReference>